<evidence type="ECO:0000313" key="3">
    <source>
        <dbReference type="EMBL" id="KNC54876.1"/>
    </source>
</evidence>
<evidence type="ECO:0000256" key="1">
    <source>
        <dbReference type="SAM" id="Coils"/>
    </source>
</evidence>
<protein>
    <submittedName>
        <fullName evidence="3">Uncharacterized protein</fullName>
    </submittedName>
</protein>
<evidence type="ECO:0000256" key="2">
    <source>
        <dbReference type="SAM" id="MobiDB-lite"/>
    </source>
</evidence>
<dbReference type="AlphaFoldDB" id="A0A0L0DS59"/>
<evidence type="ECO:0000313" key="4">
    <source>
        <dbReference type="Proteomes" id="UP000054408"/>
    </source>
</evidence>
<accession>A0A0L0DS59</accession>
<name>A0A0L0DS59_THETB</name>
<feature type="compositionally biased region" description="Low complexity" evidence="2">
    <location>
        <begin position="143"/>
        <end position="166"/>
    </location>
</feature>
<keyword evidence="1" id="KW-0175">Coiled coil</keyword>
<sequence>MENKVSVVEFCERHGCLVDVNSADSLRYALENVLSLLPEPSDGTEAAERSEKILALQSEVAMAQQLNDALQQQIEHEATEVAILEKKMEARLLLNKVAQSLAIVPHTPADNRPRKLKKARKTATDSDIATSRPKEPAQDDIVTADSDVDAAAAGSGTSSSGPASAAGRRRSKRRKPLAALS</sequence>
<feature type="coiled-coil region" evidence="1">
    <location>
        <begin position="53"/>
        <end position="87"/>
    </location>
</feature>
<dbReference type="RefSeq" id="XP_013753472.1">
    <property type="nucleotide sequence ID" value="XM_013898018.1"/>
</dbReference>
<dbReference type="Proteomes" id="UP000054408">
    <property type="component" value="Unassembled WGS sequence"/>
</dbReference>
<feature type="region of interest" description="Disordered" evidence="2">
    <location>
        <begin position="106"/>
        <end position="181"/>
    </location>
</feature>
<dbReference type="GeneID" id="25568736"/>
<keyword evidence="4" id="KW-1185">Reference proteome</keyword>
<dbReference type="EMBL" id="GL349492">
    <property type="protein sequence ID" value="KNC54876.1"/>
    <property type="molecule type" value="Genomic_DNA"/>
</dbReference>
<gene>
    <name evidence="3" type="ORF">AMSG_10530</name>
</gene>
<organism evidence="3 4">
    <name type="scientific">Thecamonas trahens ATCC 50062</name>
    <dbReference type="NCBI Taxonomy" id="461836"/>
    <lineage>
        <taxon>Eukaryota</taxon>
        <taxon>Apusozoa</taxon>
        <taxon>Apusomonadida</taxon>
        <taxon>Apusomonadidae</taxon>
        <taxon>Thecamonas</taxon>
    </lineage>
</organism>
<feature type="compositionally biased region" description="Basic residues" evidence="2">
    <location>
        <begin position="167"/>
        <end position="181"/>
    </location>
</feature>
<reference evidence="3 4" key="1">
    <citation type="submission" date="2010-05" db="EMBL/GenBank/DDBJ databases">
        <title>The Genome Sequence of Thecamonas trahens ATCC 50062.</title>
        <authorList>
            <consortium name="The Broad Institute Genome Sequencing Platform"/>
            <person name="Russ C."/>
            <person name="Cuomo C."/>
            <person name="Shea T."/>
            <person name="Young S.K."/>
            <person name="Zeng Q."/>
            <person name="Koehrsen M."/>
            <person name="Haas B."/>
            <person name="Borodovsky M."/>
            <person name="Guigo R."/>
            <person name="Alvarado L."/>
            <person name="Berlin A."/>
            <person name="Bochicchio J."/>
            <person name="Borenstein D."/>
            <person name="Chapman S."/>
            <person name="Chen Z."/>
            <person name="Freedman E."/>
            <person name="Gellesch M."/>
            <person name="Goldberg J."/>
            <person name="Griggs A."/>
            <person name="Gujja S."/>
            <person name="Heilman E."/>
            <person name="Heiman D."/>
            <person name="Hepburn T."/>
            <person name="Howarth C."/>
            <person name="Jen D."/>
            <person name="Larson L."/>
            <person name="Mehta T."/>
            <person name="Park D."/>
            <person name="Pearson M."/>
            <person name="Roberts A."/>
            <person name="Saif S."/>
            <person name="Shenoy N."/>
            <person name="Sisk P."/>
            <person name="Stolte C."/>
            <person name="Sykes S."/>
            <person name="Thomson T."/>
            <person name="Walk T."/>
            <person name="White J."/>
            <person name="Yandava C."/>
            <person name="Burger G."/>
            <person name="Gray M.W."/>
            <person name="Holland P.W.H."/>
            <person name="King N."/>
            <person name="Lang F.B.F."/>
            <person name="Roger A.J."/>
            <person name="Ruiz-Trillo I."/>
            <person name="Lander E."/>
            <person name="Nusbaum C."/>
        </authorList>
    </citation>
    <scope>NUCLEOTIDE SEQUENCE [LARGE SCALE GENOMIC DNA]</scope>
    <source>
        <strain evidence="3 4">ATCC 50062</strain>
    </source>
</reference>
<proteinExistence type="predicted"/>